<dbReference type="AlphaFoldDB" id="A0A836BPJ2"/>
<reference evidence="2" key="1">
    <citation type="journal article" date="2020" name="bioRxiv">
        <title>Comparative genomics of Chlamydomonas.</title>
        <authorList>
            <person name="Craig R.J."/>
            <person name="Hasan A.R."/>
            <person name="Ness R.W."/>
            <person name="Keightley P.D."/>
        </authorList>
    </citation>
    <scope>NUCLEOTIDE SEQUENCE</scope>
    <source>
        <strain evidence="2">CCAP 11/70</strain>
    </source>
</reference>
<proteinExistence type="predicted"/>
<feature type="compositionally biased region" description="Low complexity" evidence="1">
    <location>
        <begin position="43"/>
        <end position="52"/>
    </location>
</feature>
<evidence type="ECO:0000256" key="1">
    <source>
        <dbReference type="SAM" id="MobiDB-lite"/>
    </source>
</evidence>
<gene>
    <name evidence="2" type="ORF">HYH03_018289</name>
</gene>
<accession>A0A836BPJ2</accession>
<evidence type="ECO:0000313" key="3">
    <source>
        <dbReference type="Proteomes" id="UP000612055"/>
    </source>
</evidence>
<comment type="caution">
    <text evidence="2">The sequence shown here is derived from an EMBL/GenBank/DDBJ whole genome shotgun (WGS) entry which is preliminary data.</text>
</comment>
<protein>
    <submittedName>
        <fullName evidence="2">Uncharacterized protein</fullName>
    </submittedName>
</protein>
<dbReference type="EMBL" id="JAEHOE010000201">
    <property type="protein sequence ID" value="KAG2482799.1"/>
    <property type="molecule type" value="Genomic_DNA"/>
</dbReference>
<feature type="region of interest" description="Disordered" evidence="1">
    <location>
        <begin position="1"/>
        <end position="76"/>
    </location>
</feature>
<feature type="compositionally biased region" description="Low complexity" evidence="1">
    <location>
        <begin position="1"/>
        <end position="16"/>
    </location>
</feature>
<name>A0A836BPJ2_9CHLO</name>
<dbReference type="Proteomes" id="UP000612055">
    <property type="component" value="Unassembled WGS sequence"/>
</dbReference>
<keyword evidence="3" id="KW-1185">Reference proteome</keyword>
<organism evidence="2 3">
    <name type="scientific">Edaphochlamys debaryana</name>
    <dbReference type="NCBI Taxonomy" id="47281"/>
    <lineage>
        <taxon>Eukaryota</taxon>
        <taxon>Viridiplantae</taxon>
        <taxon>Chlorophyta</taxon>
        <taxon>core chlorophytes</taxon>
        <taxon>Chlorophyceae</taxon>
        <taxon>CS clade</taxon>
        <taxon>Chlamydomonadales</taxon>
        <taxon>Chlamydomonadales incertae sedis</taxon>
        <taxon>Edaphochlamys</taxon>
    </lineage>
</organism>
<evidence type="ECO:0000313" key="2">
    <source>
        <dbReference type="EMBL" id="KAG2482799.1"/>
    </source>
</evidence>
<sequence length="156" mass="14906">MLSAAAGGSFGPSSSPHARVPHAQPPASLPAHSGSGGTGGGAPAASAAAPSSRGGGPGDACSAPSAAPGGLLNHTGSLDSATLATSAAGSFSPFRTAAASPGHVTRAVTAPPTVPVLPVLVWERPGAALSEDGADLSYALVHCDHVDLDDASAWWS</sequence>